<evidence type="ECO:0000313" key="9">
    <source>
        <dbReference type="RefSeq" id="XP_023160815.2"/>
    </source>
</evidence>
<dbReference type="PROSITE" id="PS50808">
    <property type="entry name" value="ZF_BED"/>
    <property type="match status" value="4"/>
</dbReference>
<sequence>MSEDSDSVADHEVDETMESQNTIPLLPTHKRQSFVWRFFSPVPDHSNVFRCTVCNETFANRTTNLSRHLQAVHGLAEHHQQDAVKKGRPNRSFVWNFCTKLDEKRALCHICKKVLYFGGGNTSNITKHLRRMHSEKLEEVAKQMPINVRWSMEHSSKKERRGSSYVWNHCEKLTNDTVLCTICNRRMRFHGTANVITHLQRRHGIIDETTPVKIETPDKVQEAATSSTNENPRRSNMSASLVWRYITRISDDTVRCRVCLKNLSYQGTSNLQRHLHRMHNIVWNAQESNGRIKAEALEFDDSSFFAFCESTNDPSVWKCQMCEEHFVQSDKVEDIISKHMIKIHSAAMRGEPNEDFAPTEEEDEEFAALYTEVVGEGNNATVAGEVSEQVKLSNAIAEDALYDDLIEIDEDMQNVEESGENVVSDYSNDSTDAQLVTTTIQADDTPVMRELKEDLLRQQAMYFSEKAGFYRMQKFLVAQQVLKERLEIEKLKAGQGQHQVS</sequence>
<dbReference type="InterPro" id="IPR003656">
    <property type="entry name" value="Znf_BED"/>
</dbReference>
<dbReference type="GeneID" id="111592682"/>
<evidence type="ECO:0000256" key="2">
    <source>
        <dbReference type="ARBA" id="ARBA00022771"/>
    </source>
</evidence>
<protein>
    <submittedName>
        <fullName evidence="8 9">Uncharacterized protein LOC111592682</fullName>
    </submittedName>
</protein>
<dbReference type="OrthoDB" id="1607513at2759"/>
<dbReference type="GO" id="GO:0005634">
    <property type="term" value="C:nucleus"/>
    <property type="evidence" value="ECO:0007669"/>
    <property type="project" value="TreeGrafter"/>
</dbReference>
<keyword evidence="2 4" id="KW-0863">Zinc-finger</keyword>
<dbReference type="GO" id="GO:0008270">
    <property type="term" value="F:zinc ion binding"/>
    <property type="evidence" value="ECO:0007669"/>
    <property type="project" value="UniProtKB-KW"/>
</dbReference>
<evidence type="ECO:0000256" key="1">
    <source>
        <dbReference type="ARBA" id="ARBA00022723"/>
    </source>
</evidence>
<feature type="domain" description="BED-type" evidence="6">
    <location>
        <begin position="161"/>
        <end position="210"/>
    </location>
</feature>
<keyword evidence="3" id="KW-0862">Zinc</keyword>
<feature type="region of interest" description="Disordered" evidence="5">
    <location>
        <begin position="1"/>
        <end position="24"/>
    </location>
</feature>
<dbReference type="OMA" id="FFAFCES"/>
<keyword evidence="1" id="KW-0479">Metal-binding</keyword>
<dbReference type="InterPro" id="IPR013087">
    <property type="entry name" value="Znf_C2H2_type"/>
</dbReference>
<evidence type="ECO:0000259" key="6">
    <source>
        <dbReference type="PROSITE" id="PS50808"/>
    </source>
</evidence>
<dbReference type="SUPFAM" id="SSF57667">
    <property type="entry name" value="beta-beta-alpha zinc fingers"/>
    <property type="match status" value="3"/>
</dbReference>
<dbReference type="PANTHER" id="PTHR34396:SF25">
    <property type="entry name" value="BOUNDARY ELEMENT ASSOCIATED FACTOR"/>
    <property type="match status" value="1"/>
</dbReference>
<evidence type="ECO:0000256" key="3">
    <source>
        <dbReference type="ARBA" id="ARBA00022833"/>
    </source>
</evidence>
<dbReference type="Proteomes" id="UP000504633">
    <property type="component" value="Unplaced"/>
</dbReference>
<name>A0A6J1L512_DROHY</name>
<dbReference type="SMART" id="SM00355">
    <property type="entry name" value="ZnF_C2H2"/>
    <property type="match status" value="5"/>
</dbReference>
<evidence type="ECO:0000313" key="7">
    <source>
        <dbReference type="Proteomes" id="UP000504633"/>
    </source>
</evidence>
<keyword evidence="7" id="KW-1185">Reference proteome</keyword>
<dbReference type="KEGG" id="dhe:111592682"/>
<proteinExistence type="predicted"/>
<evidence type="ECO:0000256" key="4">
    <source>
        <dbReference type="PROSITE-ProRule" id="PRU00027"/>
    </source>
</evidence>
<accession>A0A6J1L512</accession>
<evidence type="ECO:0000313" key="8">
    <source>
        <dbReference type="RefSeq" id="XP_023160813.2"/>
    </source>
</evidence>
<dbReference type="RefSeq" id="XP_023160815.2">
    <property type="nucleotide sequence ID" value="XM_023305047.2"/>
</dbReference>
<dbReference type="InterPro" id="IPR036236">
    <property type="entry name" value="Znf_C2H2_sf"/>
</dbReference>
<dbReference type="Pfam" id="PF02892">
    <property type="entry name" value="zf-BED"/>
    <property type="match status" value="3"/>
</dbReference>
<feature type="domain" description="BED-type" evidence="6">
    <location>
        <begin position="237"/>
        <end position="279"/>
    </location>
</feature>
<dbReference type="SMART" id="SM00614">
    <property type="entry name" value="ZnF_BED"/>
    <property type="match status" value="4"/>
</dbReference>
<dbReference type="GO" id="GO:0006357">
    <property type="term" value="P:regulation of transcription by RNA polymerase II"/>
    <property type="evidence" value="ECO:0007669"/>
    <property type="project" value="TreeGrafter"/>
</dbReference>
<dbReference type="InterPro" id="IPR053031">
    <property type="entry name" value="Cuticle_assoc_protein"/>
</dbReference>
<feature type="domain" description="BED-type" evidence="6">
    <location>
        <begin position="30"/>
        <end position="73"/>
    </location>
</feature>
<dbReference type="AlphaFoldDB" id="A0A6J1L512"/>
<feature type="compositionally biased region" description="Acidic residues" evidence="5">
    <location>
        <begin position="1"/>
        <end position="17"/>
    </location>
</feature>
<dbReference type="GO" id="GO:1990837">
    <property type="term" value="F:sequence-specific double-stranded DNA binding"/>
    <property type="evidence" value="ECO:0007669"/>
    <property type="project" value="TreeGrafter"/>
</dbReference>
<feature type="domain" description="BED-type" evidence="6">
    <location>
        <begin position="89"/>
        <end position="140"/>
    </location>
</feature>
<evidence type="ECO:0000256" key="5">
    <source>
        <dbReference type="SAM" id="MobiDB-lite"/>
    </source>
</evidence>
<gene>
    <name evidence="8 9" type="primary">LOC111592682</name>
</gene>
<dbReference type="PANTHER" id="PTHR34396">
    <property type="entry name" value="OS03G0264950 PROTEIN-RELATED"/>
    <property type="match status" value="1"/>
</dbReference>
<dbReference type="RefSeq" id="XP_023160813.2">
    <property type="nucleotide sequence ID" value="XM_023305045.2"/>
</dbReference>
<organism evidence="7 9">
    <name type="scientific">Drosophila hydei</name>
    <name type="common">Fruit fly</name>
    <dbReference type="NCBI Taxonomy" id="7224"/>
    <lineage>
        <taxon>Eukaryota</taxon>
        <taxon>Metazoa</taxon>
        <taxon>Ecdysozoa</taxon>
        <taxon>Arthropoda</taxon>
        <taxon>Hexapoda</taxon>
        <taxon>Insecta</taxon>
        <taxon>Pterygota</taxon>
        <taxon>Neoptera</taxon>
        <taxon>Endopterygota</taxon>
        <taxon>Diptera</taxon>
        <taxon>Brachycera</taxon>
        <taxon>Muscomorpha</taxon>
        <taxon>Ephydroidea</taxon>
        <taxon>Drosophilidae</taxon>
        <taxon>Drosophila</taxon>
    </lineage>
</organism>
<reference evidence="8 9" key="1">
    <citation type="submission" date="2025-04" db="UniProtKB">
        <authorList>
            <consortium name="RefSeq"/>
        </authorList>
    </citation>
    <scope>IDENTIFICATION</scope>
    <source>
        <strain evidence="8 9">15085-1641.00</strain>
        <tissue evidence="8 9">Whole body</tissue>
    </source>
</reference>